<proteinExistence type="predicted"/>
<evidence type="ECO:0000313" key="3">
    <source>
        <dbReference type="Proteomes" id="UP000005953"/>
    </source>
</evidence>
<gene>
    <name evidence="2" type="ORF">MED297_08241</name>
</gene>
<evidence type="ECO:0000256" key="1">
    <source>
        <dbReference type="SAM" id="MobiDB-lite"/>
    </source>
</evidence>
<comment type="caution">
    <text evidence="2">The sequence shown here is derived from an EMBL/GenBank/DDBJ whole genome shotgun (WGS) entry which is preliminary data.</text>
</comment>
<feature type="region of interest" description="Disordered" evidence="1">
    <location>
        <begin position="120"/>
        <end position="194"/>
    </location>
</feature>
<evidence type="ECO:0000313" key="2">
    <source>
        <dbReference type="EMBL" id="EAR10063.1"/>
    </source>
</evidence>
<dbReference type="HOGENOM" id="CLU_1515836_0_0_6"/>
<name>A4BCY1_9GAMM</name>
<dbReference type="RefSeq" id="WP_008045731.1">
    <property type="nucleotide sequence ID" value="NZ_CH724152.1"/>
</dbReference>
<keyword evidence="3" id="KW-1185">Reference proteome</keyword>
<dbReference type="STRING" id="314283.MED297_08241"/>
<sequence>MSKNSVLINGRTAVHADSGGILNTVDVCLTRIGNSVVPIPYPNVAESKDAANTASTVFINGQPACTKDSTFSKSRGDEPGNKKGVKSGTKGGEASFIMGSSNVFIEGVPAARAMDMMVSNNQNTPPMPLIQDIGLPPLPKSTKASDELESRDGPDGFEWNTEGPITPGTTLEILSDSEDEHSAYSQTLTDGGAS</sequence>
<dbReference type="Proteomes" id="UP000005953">
    <property type="component" value="Unassembled WGS sequence"/>
</dbReference>
<protein>
    <submittedName>
        <fullName evidence="2">Uncharacterized protein</fullName>
    </submittedName>
</protein>
<organism evidence="2 3">
    <name type="scientific">Reinekea blandensis MED297</name>
    <dbReference type="NCBI Taxonomy" id="314283"/>
    <lineage>
        <taxon>Bacteria</taxon>
        <taxon>Pseudomonadati</taxon>
        <taxon>Pseudomonadota</taxon>
        <taxon>Gammaproteobacteria</taxon>
        <taxon>Oceanospirillales</taxon>
        <taxon>Saccharospirillaceae</taxon>
        <taxon>Reinekea</taxon>
    </lineage>
</organism>
<feature type="compositionally biased region" description="Polar residues" evidence="1">
    <location>
        <begin position="183"/>
        <end position="194"/>
    </location>
</feature>
<dbReference type="OrthoDB" id="272411at2"/>
<dbReference type="AlphaFoldDB" id="A4BCY1"/>
<feature type="region of interest" description="Disordered" evidence="1">
    <location>
        <begin position="65"/>
        <end position="92"/>
    </location>
</feature>
<dbReference type="Pfam" id="PF13665">
    <property type="entry name" value="Tox-PAAR-like"/>
    <property type="match status" value="1"/>
</dbReference>
<dbReference type="CDD" id="cd14740">
    <property type="entry name" value="PAAR_4"/>
    <property type="match status" value="1"/>
</dbReference>
<dbReference type="EMBL" id="AAOE01000006">
    <property type="protein sequence ID" value="EAR10063.1"/>
    <property type="molecule type" value="Genomic_DNA"/>
</dbReference>
<accession>A4BCY1</accession>
<feature type="compositionally biased region" description="Basic and acidic residues" evidence="1">
    <location>
        <begin position="143"/>
        <end position="154"/>
    </location>
</feature>
<dbReference type="Gene3D" id="2.60.200.60">
    <property type="match status" value="1"/>
</dbReference>
<reference evidence="2 3" key="1">
    <citation type="submission" date="2006-02" db="EMBL/GenBank/DDBJ databases">
        <authorList>
            <person name="Pinhassi J."/>
            <person name="Pedros-Alio C."/>
            <person name="Ferriera S."/>
            <person name="Johnson J."/>
            <person name="Kravitz S."/>
            <person name="Halpern A."/>
            <person name="Remington K."/>
            <person name="Beeson K."/>
            <person name="Tran B."/>
            <person name="Rogers Y.-H."/>
            <person name="Friedman R."/>
            <person name="Venter J.C."/>
        </authorList>
    </citation>
    <scope>NUCLEOTIDE SEQUENCE [LARGE SCALE GENOMIC DNA]</scope>
    <source>
        <strain evidence="2 3">MED297</strain>
    </source>
</reference>